<feature type="region of interest" description="Disordered" evidence="1">
    <location>
        <begin position="714"/>
        <end position="799"/>
    </location>
</feature>
<dbReference type="Proteomes" id="UP000266188">
    <property type="component" value="Unassembled WGS sequence"/>
</dbReference>
<feature type="compositionally biased region" description="Polar residues" evidence="1">
    <location>
        <begin position="532"/>
        <end position="564"/>
    </location>
</feature>
<evidence type="ECO:0000313" key="2">
    <source>
        <dbReference type="EMBL" id="RJE21601.1"/>
    </source>
</evidence>
<feature type="region of interest" description="Disordered" evidence="1">
    <location>
        <begin position="427"/>
        <end position="507"/>
    </location>
</feature>
<name>A0A3A2ZX32_9EURO</name>
<keyword evidence="3" id="KW-1185">Reference proteome</keyword>
<feature type="region of interest" description="Disordered" evidence="1">
    <location>
        <begin position="881"/>
        <end position="937"/>
    </location>
</feature>
<comment type="caution">
    <text evidence="2">The sequence shown here is derived from an EMBL/GenBank/DDBJ whole genome shotgun (WGS) entry which is preliminary data.</text>
</comment>
<organism evidence="2 3">
    <name type="scientific">Aspergillus sclerotialis</name>
    <dbReference type="NCBI Taxonomy" id="2070753"/>
    <lineage>
        <taxon>Eukaryota</taxon>
        <taxon>Fungi</taxon>
        <taxon>Dikarya</taxon>
        <taxon>Ascomycota</taxon>
        <taxon>Pezizomycotina</taxon>
        <taxon>Eurotiomycetes</taxon>
        <taxon>Eurotiomycetidae</taxon>
        <taxon>Eurotiales</taxon>
        <taxon>Aspergillaceae</taxon>
        <taxon>Aspergillus</taxon>
        <taxon>Aspergillus subgen. Polypaecilum</taxon>
    </lineage>
</organism>
<feature type="compositionally biased region" description="Low complexity" evidence="1">
    <location>
        <begin position="885"/>
        <end position="915"/>
    </location>
</feature>
<feature type="compositionally biased region" description="Low complexity" evidence="1">
    <location>
        <begin position="484"/>
        <end position="497"/>
    </location>
</feature>
<accession>A0A3A2ZX32</accession>
<protein>
    <submittedName>
        <fullName evidence="2">Uncharacterized protein</fullName>
    </submittedName>
</protein>
<feature type="region of interest" description="Disordered" evidence="1">
    <location>
        <begin position="524"/>
        <end position="609"/>
    </location>
</feature>
<evidence type="ECO:0000313" key="3">
    <source>
        <dbReference type="Proteomes" id="UP000266188"/>
    </source>
</evidence>
<gene>
    <name evidence="2" type="ORF">PHISCL_06061</name>
</gene>
<evidence type="ECO:0000256" key="1">
    <source>
        <dbReference type="SAM" id="MobiDB-lite"/>
    </source>
</evidence>
<reference evidence="3" key="1">
    <citation type="submission" date="2017-02" db="EMBL/GenBank/DDBJ databases">
        <authorList>
            <person name="Tafer H."/>
            <person name="Lopandic K."/>
        </authorList>
    </citation>
    <scope>NUCLEOTIDE SEQUENCE [LARGE SCALE GENOMIC DNA]</scope>
    <source>
        <strain evidence="3">CBS 366.77</strain>
    </source>
</reference>
<proteinExistence type="predicted"/>
<dbReference type="EMBL" id="MVGC01000217">
    <property type="protein sequence ID" value="RJE21601.1"/>
    <property type="molecule type" value="Genomic_DNA"/>
</dbReference>
<dbReference type="AlphaFoldDB" id="A0A3A2ZX32"/>
<sequence>MSKPNRNEEKAHKVAAIRTLDGTNSDDDMEDANLQAIGEATMHMMEDIEADAQAHQQSNEDGPGEWETLLNSLHEPVGFDFQSPELPASSSMEINQNTAAVNHQSPESLFPSNMETDQTTVDSNFQSSQLPGSHDMGLEHNTFDMYQGDNNMQHNMQQSQDNMQIGSTSAFPAAMDYQMQSNPEATTMQAAYASLDFPTVQRQRSNTMVRVGTGEPMMLGTFPNTQKQRPNTTVDVGMGQPMLGSFANAQQWPNTTLNAVMGEPMRSSSSNDQQMPNIPVDVGIGEPMPGVLPNGPLRRRRRRVRHVPGEPMLGIFADPPQMQGSFPNQPQMQQSTATSASIGYAGNSMQGSSMGTMNTGTSVAASFPGGHVPNSPMGSASLRAQPRHPLSFIPFSDLTFYPPSSFPRPEDLPAYFQLLSSATPNLSAEPANLQTSSAFNPPQSSGLAYSQQQFPFTQNASGANPPQSNTQCPAVTNARMNSTSGSDDGSGQASQGALPHASNNYFVPPPLPSANPFFSLLAVRQSSREASSEPQNPNDDQGQTGITSHNQGPTNGMVQQSSQPMEHGPQPPMSTSNAQASVRDPYAPPGPPVTWLEQLGGPSQERESHIRWRSAYEENLGRIRNDLPIHGPGRSHGFTTSGPSTGGQGNMGLGANATQSGFPFPTIGSARSQEARQLSMTWDMSGHVSAASPRRSTTGKFSSVRIIHNYSNLPTLASTSTSGPSSSAAPRRPYSPFTLGEPRGPSEPRSSSYRYLGGPNRGQTQGSTQGHTQGRTQGRTQGQTRARAPASTRAPAQPVDIARLAQIALAPNRSQTAFTDWDSTYFGTPSVPQTSSPLTVEQTQAQAQLGEQVDAQRQLEPYIRAHWRERVREIEAEYEARAQARRQAQTQSHAQAQTQTQAQGQGQNQEQTQTQSPAPDHDQGSGQDQQEPQNQEG</sequence>
<feature type="compositionally biased region" description="Polar residues" evidence="1">
    <location>
        <begin position="427"/>
        <end position="483"/>
    </location>
</feature>
<feature type="compositionally biased region" description="Polar residues" evidence="1">
    <location>
        <begin position="924"/>
        <end position="937"/>
    </location>
</feature>
<feature type="compositionally biased region" description="Low complexity" evidence="1">
    <location>
        <begin position="714"/>
        <end position="798"/>
    </location>
</feature>